<feature type="binding site" evidence="10">
    <location>
        <position position="399"/>
    </location>
    <ligand>
        <name>S-adenosyl-L-methionine</name>
        <dbReference type="ChEBI" id="CHEBI:59789"/>
    </ligand>
</feature>
<reference evidence="13" key="1">
    <citation type="submission" date="2018-09" db="EMBL/GenBank/DDBJ databases">
        <title>whole genome sequence of T. equiperdum IVM-t1 strain.</title>
        <authorList>
            <person name="Suganuma K."/>
        </authorList>
    </citation>
    <scope>NUCLEOTIDE SEQUENCE [LARGE SCALE GENOMIC DNA]</scope>
    <source>
        <strain evidence="13">IVM-t1</strain>
    </source>
</reference>
<feature type="binding site" evidence="10">
    <location>
        <begin position="371"/>
        <end position="372"/>
    </location>
    <ligand>
        <name>S-adenosyl-L-methionine</name>
        <dbReference type="ChEBI" id="CHEBI:59789"/>
    </ligand>
</feature>
<dbReference type="GO" id="GO:0070901">
    <property type="term" value="P:mitochondrial tRNA methylation"/>
    <property type="evidence" value="ECO:0007669"/>
    <property type="project" value="UniProtKB-ARBA"/>
</dbReference>
<feature type="compositionally biased region" description="Gly residues" evidence="11">
    <location>
        <begin position="241"/>
        <end position="252"/>
    </location>
</feature>
<dbReference type="InterPro" id="IPR029063">
    <property type="entry name" value="SAM-dependent_MTases_sf"/>
</dbReference>
<dbReference type="GO" id="GO:0002939">
    <property type="term" value="P:tRNA N1-guanine methylation"/>
    <property type="evidence" value="ECO:0007669"/>
    <property type="project" value="TreeGrafter"/>
</dbReference>
<evidence type="ECO:0000256" key="4">
    <source>
        <dbReference type="ARBA" id="ARBA00022679"/>
    </source>
</evidence>
<comment type="catalytic activity">
    <reaction evidence="9 10">
        <text>guanosine(37) in tRNA + S-adenosyl-L-methionine = N(1)-methylguanosine(37) in tRNA + S-adenosyl-L-homocysteine + H(+)</text>
        <dbReference type="Rhea" id="RHEA:36899"/>
        <dbReference type="Rhea" id="RHEA-COMP:10145"/>
        <dbReference type="Rhea" id="RHEA-COMP:10147"/>
        <dbReference type="ChEBI" id="CHEBI:15378"/>
        <dbReference type="ChEBI" id="CHEBI:57856"/>
        <dbReference type="ChEBI" id="CHEBI:59789"/>
        <dbReference type="ChEBI" id="CHEBI:73542"/>
        <dbReference type="ChEBI" id="CHEBI:74269"/>
        <dbReference type="EC" id="2.1.1.228"/>
    </reaction>
</comment>
<keyword evidence="2 10" id="KW-0963">Cytoplasm</keyword>
<dbReference type="Pfam" id="PF02475">
    <property type="entry name" value="TRM5-TYW2_MTfase"/>
    <property type="match status" value="1"/>
</dbReference>
<keyword evidence="5 10" id="KW-0949">S-adenosyl-L-methionine</keyword>
<dbReference type="SUPFAM" id="SSF53335">
    <property type="entry name" value="S-adenosyl-L-methionine-dependent methyltransferases"/>
    <property type="match status" value="1"/>
</dbReference>
<evidence type="ECO:0000313" key="13">
    <source>
        <dbReference type="EMBL" id="RHW73257.1"/>
    </source>
</evidence>
<dbReference type="GO" id="GO:0052906">
    <property type="term" value="F:tRNA (guanine(37)-N1)-methyltransferase activity"/>
    <property type="evidence" value="ECO:0007669"/>
    <property type="project" value="UniProtKB-UniRule"/>
</dbReference>
<keyword evidence="4 10" id="KW-0808">Transferase</keyword>
<dbReference type="FunFam" id="3.30.300.110:FF:000001">
    <property type="entry name" value="tRNA (guanine(37)-N1)-methyltransferase"/>
    <property type="match status" value="1"/>
</dbReference>
<dbReference type="InterPro" id="IPR056744">
    <property type="entry name" value="TRM5/TYW2-like_N"/>
</dbReference>
<dbReference type="GO" id="GO:0005634">
    <property type="term" value="C:nucleus"/>
    <property type="evidence" value="ECO:0007669"/>
    <property type="project" value="UniProtKB-SubCell"/>
</dbReference>
<feature type="domain" description="SAM-dependent methyltransferase TRM5/TYW2-type" evidence="12">
    <location>
        <begin position="170"/>
        <end position="494"/>
    </location>
</feature>
<evidence type="ECO:0000256" key="6">
    <source>
        <dbReference type="ARBA" id="ARBA00022694"/>
    </source>
</evidence>
<evidence type="ECO:0000256" key="8">
    <source>
        <dbReference type="ARBA" id="ARBA00023242"/>
    </source>
</evidence>
<keyword evidence="6 10" id="KW-0819">tRNA processing</keyword>
<feature type="region of interest" description="Disordered" evidence="11">
    <location>
        <begin position="231"/>
        <end position="271"/>
    </location>
</feature>
<accession>A0A3L6LDB5</accession>
<comment type="similarity">
    <text evidence="10">Belongs to the TRM5 / TYW2 family.</text>
</comment>
<evidence type="ECO:0000256" key="11">
    <source>
        <dbReference type="SAM" id="MobiDB-lite"/>
    </source>
</evidence>
<dbReference type="Pfam" id="PF25133">
    <property type="entry name" value="TYW2_N_2"/>
    <property type="match status" value="1"/>
</dbReference>
<dbReference type="Gene3D" id="3.30.300.110">
    <property type="entry name" value="Met-10+ protein-like domains"/>
    <property type="match status" value="1"/>
</dbReference>
<dbReference type="CDD" id="cd02440">
    <property type="entry name" value="AdoMet_MTases"/>
    <property type="match status" value="1"/>
</dbReference>
<comment type="subunit">
    <text evidence="10">Monomer.</text>
</comment>
<evidence type="ECO:0000256" key="9">
    <source>
        <dbReference type="ARBA" id="ARBA00047783"/>
    </source>
</evidence>
<evidence type="ECO:0000256" key="7">
    <source>
        <dbReference type="ARBA" id="ARBA00023128"/>
    </source>
</evidence>
<gene>
    <name evidence="13" type="ORF">DPX39_040060700</name>
</gene>
<feature type="binding site" evidence="10">
    <location>
        <position position="304"/>
    </location>
    <ligand>
        <name>S-adenosyl-L-methionine</name>
        <dbReference type="ChEBI" id="CHEBI:59789"/>
    </ligand>
</feature>
<name>A0A3L6LDB5_9TRYP</name>
<organism evidence="13">
    <name type="scientific">Trypanosoma brucei equiperdum</name>
    <dbReference type="NCBI Taxonomy" id="630700"/>
    <lineage>
        <taxon>Eukaryota</taxon>
        <taxon>Discoba</taxon>
        <taxon>Euglenozoa</taxon>
        <taxon>Kinetoplastea</taxon>
        <taxon>Metakinetoplastina</taxon>
        <taxon>Trypanosomatida</taxon>
        <taxon>Trypanosomatidae</taxon>
        <taxon>Trypanosoma</taxon>
    </lineage>
</organism>
<evidence type="ECO:0000256" key="5">
    <source>
        <dbReference type="ARBA" id="ARBA00022691"/>
    </source>
</evidence>
<feature type="binding site" evidence="10">
    <location>
        <begin position="342"/>
        <end position="343"/>
    </location>
    <ligand>
        <name>S-adenosyl-L-methionine</name>
        <dbReference type="ChEBI" id="CHEBI:59789"/>
    </ligand>
</feature>
<dbReference type="PANTHER" id="PTHR23245">
    <property type="entry name" value="TRNA METHYLTRANSFERASE"/>
    <property type="match status" value="1"/>
</dbReference>
<comment type="caution">
    <text evidence="13">The sequence shown here is derived from an EMBL/GenBank/DDBJ whole genome shotgun (WGS) entry which is preliminary data.</text>
</comment>
<protein>
    <recommendedName>
        <fullName evidence="10">tRNA (guanine(37)-N1)-methyltransferase</fullName>
        <ecNumber evidence="10">2.1.1.228</ecNumber>
    </recommendedName>
    <alternativeName>
        <fullName evidence="10">M1G-methyltransferase</fullName>
    </alternativeName>
    <alternativeName>
        <fullName evidence="10">tRNA [GM37] methyltransferase</fullName>
    </alternativeName>
    <alternativeName>
        <fullName evidence="10">tRNA methyltransferase 5 homolog</fullName>
    </alternativeName>
</protein>
<dbReference type="InterPro" id="IPR056743">
    <property type="entry name" value="TRM5-TYW2-like_MTfase"/>
</dbReference>
<dbReference type="Proteomes" id="UP000266743">
    <property type="component" value="Chromosome 4"/>
</dbReference>
<evidence type="ECO:0000259" key="12">
    <source>
        <dbReference type="PROSITE" id="PS51684"/>
    </source>
</evidence>
<dbReference type="GO" id="GO:0005759">
    <property type="term" value="C:mitochondrial matrix"/>
    <property type="evidence" value="ECO:0007669"/>
    <property type="project" value="UniProtKB-SubCell"/>
</dbReference>
<evidence type="ECO:0000256" key="1">
    <source>
        <dbReference type="ARBA" id="ARBA00009775"/>
    </source>
</evidence>
<sequence>MEEAATIGQDTGNSTVSEPMECPRLLQSIEVASLLVRPIHIVGDVLKVLRGCLFSMRGVKNVVNGAAADTAAGDAQACRKLLLDPTFLSPISIPQLSSSCTLVWMRADDVSLPAVLRDKLVLVSQGAESRAEPLQVALTTHTVDVTSKNFTMPELLQMLLPPGITALSGFEQIGHIAHVNLSAEHLPYKMAIGAVILSCNPTVSVVVNKVNSISSVFREFKMEIVAHRHCGGNSKGNSGTHRGGGGNVGVAGSGDHNPRTNAEEEEAQQQQQQQLLLATVRQHGCTFRVPYDRVYWNSRLSHEHTRIVELMQRGDVLYDVMAGVGPFAVPAASAGVTVYANDLNPVAAEYLRINADINHIRKDSFHIFNIDGREFMNTILYNDVIANSSRCGRRHVTMNLPAIAVEFLDVFAKRPWIPEPGMKVRESKENPDKRVLFHVYCFSKNVEDFTGDAVRQVTRWLSFELRKENLELVHVVRDVAPKKRMVCVSFTLPDAFWSCRYDNMGAEKQMQTLKRAREG</sequence>
<evidence type="ECO:0000256" key="2">
    <source>
        <dbReference type="ARBA" id="ARBA00022490"/>
    </source>
</evidence>
<dbReference type="PROSITE" id="PS51684">
    <property type="entry name" value="SAM_MT_TRM5_TYW2"/>
    <property type="match status" value="1"/>
</dbReference>
<keyword evidence="8 10" id="KW-0539">Nucleus</keyword>
<dbReference type="InterPro" id="IPR025792">
    <property type="entry name" value="tRNA_Gua_MeTrfase_euk"/>
</dbReference>
<dbReference type="AlphaFoldDB" id="A0A3L6LDB5"/>
<keyword evidence="3 10" id="KW-0489">Methyltransferase</keyword>
<dbReference type="Gene3D" id="3.40.50.150">
    <property type="entry name" value="Vaccinia Virus protein VP39"/>
    <property type="match status" value="1"/>
</dbReference>
<keyword evidence="7 10" id="KW-0496">Mitochondrion</keyword>
<evidence type="ECO:0000256" key="3">
    <source>
        <dbReference type="ARBA" id="ARBA00022603"/>
    </source>
</evidence>
<proteinExistence type="inferred from homology"/>
<dbReference type="HAMAP" id="MF_03152">
    <property type="entry name" value="TRM5"/>
    <property type="match status" value="1"/>
</dbReference>
<comment type="subcellular location">
    <subcellularLocation>
        <location evidence="10">Mitochondrion matrix</location>
    </subcellularLocation>
    <subcellularLocation>
        <location evidence="10">Nucleus</location>
    </subcellularLocation>
    <subcellularLocation>
        <location evidence="10">Cytoplasm</location>
    </subcellularLocation>
    <text evidence="10">Predominantly in the mitochondria and in the nucleus.</text>
</comment>
<dbReference type="EC" id="2.1.1.228" evidence="10"/>
<evidence type="ECO:0000256" key="10">
    <source>
        <dbReference type="HAMAP-Rule" id="MF_03152"/>
    </source>
</evidence>
<comment type="similarity">
    <text evidence="1">Belongs to the class I-like SAM-binding methyltransferase superfamily. TRM5/TYW2 family.</text>
</comment>
<dbReference type="PANTHER" id="PTHR23245:SF43">
    <property type="entry name" value="TRNA (GUANINE(37)-N1)-METHYLTRANSFERASE 2"/>
    <property type="match status" value="1"/>
</dbReference>
<dbReference type="EMBL" id="QSBY01000004">
    <property type="protein sequence ID" value="RHW73257.1"/>
    <property type="molecule type" value="Genomic_DNA"/>
</dbReference>
<comment type="function">
    <text evidence="10">Specifically methylates the N1 position of guanosine-37 in various cytoplasmic and mitochondrial tRNAs. Methylation is not dependent on the nature of the nucleoside 5' of the target nucleoside. This is the first step in the biosynthesis of wybutosine (yW), a modified base adjacent to the anticodon of tRNAs and required for accurate decoding.</text>
</comment>
<dbReference type="InterPro" id="IPR030382">
    <property type="entry name" value="MeTrfase_TRM5/TYW2"/>
</dbReference>